<reference evidence="1 2" key="1">
    <citation type="submission" date="2018-02" db="EMBL/GenBank/DDBJ databases">
        <title>Draft genome of wild Prunus yedoensis var. nudiflora.</title>
        <authorList>
            <person name="Baek S."/>
            <person name="Kim J.-H."/>
            <person name="Choi K."/>
            <person name="Kim G.-B."/>
            <person name="Cho A."/>
            <person name="Jang H."/>
            <person name="Shin C.-H."/>
            <person name="Yu H.-J."/>
            <person name="Mun J.-H."/>
        </authorList>
    </citation>
    <scope>NUCLEOTIDE SEQUENCE [LARGE SCALE GENOMIC DNA]</scope>
    <source>
        <strain evidence="2">cv. Jeju island</strain>
        <tissue evidence="1">Leaf</tissue>
    </source>
</reference>
<evidence type="ECO:0000313" key="1">
    <source>
        <dbReference type="EMBL" id="PQQ09605.1"/>
    </source>
</evidence>
<protein>
    <submittedName>
        <fullName evidence="1">Uncharacterized protein</fullName>
    </submittedName>
</protein>
<name>A0A314YM01_PRUYE</name>
<keyword evidence="2" id="KW-1185">Reference proteome</keyword>
<dbReference type="AlphaFoldDB" id="A0A314YM01"/>
<dbReference type="EMBL" id="PJQY01000597">
    <property type="protein sequence ID" value="PQQ09605.1"/>
    <property type="molecule type" value="Genomic_DNA"/>
</dbReference>
<accession>A0A314YM01</accession>
<comment type="caution">
    <text evidence="1">The sequence shown here is derived from an EMBL/GenBank/DDBJ whole genome shotgun (WGS) entry which is preliminary data.</text>
</comment>
<organism evidence="1 2">
    <name type="scientific">Prunus yedoensis var. nudiflora</name>
    <dbReference type="NCBI Taxonomy" id="2094558"/>
    <lineage>
        <taxon>Eukaryota</taxon>
        <taxon>Viridiplantae</taxon>
        <taxon>Streptophyta</taxon>
        <taxon>Embryophyta</taxon>
        <taxon>Tracheophyta</taxon>
        <taxon>Spermatophyta</taxon>
        <taxon>Magnoliopsida</taxon>
        <taxon>eudicotyledons</taxon>
        <taxon>Gunneridae</taxon>
        <taxon>Pentapetalae</taxon>
        <taxon>rosids</taxon>
        <taxon>fabids</taxon>
        <taxon>Rosales</taxon>
        <taxon>Rosaceae</taxon>
        <taxon>Amygdaloideae</taxon>
        <taxon>Amygdaleae</taxon>
        <taxon>Prunus</taxon>
    </lineage>
</organism>
<gene>
    <name evidence="1" type="ORF">Pyn_04053</name>
</gene>
<dbReference type="Proteomes" id="UP000250321">
    <property type="component" value="Unassembled WGS sequence"/>
</dbReference>
<proteinExistence type="predicted"/>
<evidence type="ECO:0000313" key="2">
    <source>
        <dbReference type="Proteomes" id="UP000250321"/>
    </source>
</evidence>
<sequence>MGSEPSLSSKTGKAMENVVPMGSKIWTKSKSAKDTSRQVLMIFLIKLGPASLFWLQRIRYLGSLLELF</sequence>